<evidence type="ECO:0000313" key="11">
    <source>
        <dbReference type="Proteomes" id="UP001557470"/>
    </source>
</evidence>
<evidence type="ECO:0000313" key="10">
    <source>
        <dbReference type="EMBL" id="KAL1007066.1"/>
    </source>
</evidence>
<dbReference type="EMBL" id="JAGEUA010000002">
    <property type="protein sequence ID" value="KAL1007066.1"/>
    <property type="molecule type" value="Genomic_DNA"/>
</dbReference>
<dbReference type="GO" id="GO:0016020">
    <property type="term" value="C:membrane"/>
    <property type="evidence" value="ECO:0007669"/>
    <property type="project" value="UniProtKB-SubCell"/>
</dbReference>
<dbReference type="InterPro" id="IPR046338">
    <property type="entry name" value="GAIN_dom_sf"/>
</dbReference>
<dbReference type="PANTHER" id="PTHR12011:SF285">
    <property type="entry name" value="ADHESION G PROTEIN-COUPLED RECEPTOR G3"/>
    <property type="match status" value="1"/>
</dbReference>
<dbReference type="PROSITE" id="PS50261">
    <property type="entry name" value="G_PROTEIN_RECEP_F2_4"/>
    <property type="match status" value="1"/>
</dbReference>
<dbReference type="Gene3D" id="2.60.220.50">
    <property type="match status" value="1"/>
</dbReference>
<evidence type="ECO:0000256" key="6">
    <source>
        <dbReference type="SAM" id="Phobius"/>
    </source>
</evidence>
<proteinExistence type="predicted"/>
<evidence type="ECO:0000259" key="8">
    <source>
        <dbReference type="PROSITE" id="PS50221"/>
    </source>
</evidence>
<comment type="subcellular location">
    <subcellularLocation>
        <location evidence="1">Membrane</location>
        <topology evidence="1">Multi-pass membrane protein</topology>
    </subcellularLocation>
</comment>
<gene>
    <name evidence="10" type="ORF">UPYG_G00081420</name>
</gene>
<dbReference type="PANTHER" id="PTHR12011">
    <property type="entry name" value="ADHESION G-PROTEIN COUPLED RECEPTOR"/>
    <property type="match status" value="1"/>
</dbReference>
<evidence type="ECO:0000256" key="5">
    <source>
        <dbReference type="ARBA" id="ARBA00023157"/>
    </source>
</evidence>
<keyword evidence="3 6" id="KW-1133">Transmembrane helix</keyword>
<dbReference type="PRINTS" id="PR00249">
    <property type="entry name" value="GPCRSECRETIN"/>
</dbReference>
<dbReference type="PROSITE" id="PS50221">
    <property type="entry name" value="GAIN_B"/>
    <property type="match status" value="1"/>
</dbReference>
<dbReference type="InterPro" id="IPR000832">
    <property type="entry name" value="GPCR_2_secretin-like"/>
</dbReference>
<keyword evidence="2 6" id="KW-0812">Transmembrane</keyword>
<evidence type="ECO:0000256" key="7">
    <source>
        <dbReference type="SAM" id="SignalP"/>
    </source>
</evidence>
<dbReference type="Pfam" id="PF01825">
    <property type="entry name" value="GPS"/>
    <property type="match status" value="1"/>
</dbReference>
<dbReference type="SMART" id="SM00303">
    <property type="entry name" value="GPS"/>
    <property type="match status" value="1"/>
</dbReference>
<feature type="transmembrane region" description="Helical" evidence="6">
    <location>
        <begin position="456"/>
        <end position="476"/>
    </location>
</feature>
<feature type="transmembrane region" description="Helical" evidence="6">
    <location>
        <begin position="290"/>
        <end position="318"/>
    </location>
</feature>
<keyword evidence="4 6" id="KW-0472">Membrane</keyword>
<feature type="chain" id="PRO_5044799402" evidence="7">
    <location>
        <begin position="19"/>
        <end position="517"/>
    </location>
</feature>
<sequence length="517" mass="58201">MKTRDFLLIFICIPATMGDNDNPPSCEDVLRDCQNKVSWTRCFEARIARCVVKSRRPIRNFYRISVNSSVQAEGQTRSGHRVQIPPNALQRSKRNESIDTVLLTMVVLNNSLFRLGPDGDSWSGEVMGQSVLAVRVGDQPVSGLEQPVKIVFKSENVTNGACVFWKESEEINGTGHWSPEGCKTNFNYTEFVCSCNHLSFFAVLVNSDVVVDPVNAANLSYISYIGSGLSVVFTSVILLMYICFRKGRSEHSVGIHVQLTSSLLFLHTSYLLSEWWVWYKADGAEGRVCLAIGLILHWALLSTFTWLAVEGFHLYVLLVRIFNIYVRKYLLKLSLIGWGIPTVAVVICVFGGVYGRHQLYLTNGFSTDICWISSFMVVSYVTVIGYLGLVFLFNTVMLVVVMVKLCRQREKGAIYQERRGRMWKDWATVLGLSCVLGIPWGLAFCTFGPLSLPGLYLFSIFNSFQGVFMFLWFLALSHNRRPHQHSQSGKGSSSQKMMETSLNSKVNVEHAVHSSDF</sequence>
<feature type="signal peptide" evidence="7">
    <location>
        <begin position="1"/>
        <end position="18"/>
    </location>
</feature>
<feature type="transmembrane region" description="Helical" evidence="6">
    <location>
        <begin position="330"/>
        <end position="355"/>
    </location>
</feature>
<feature type="transmembrane region" description="Helical" evidence="6">
    <location>
        <begin position="256"/>
        <end position="278"/>
    </location>
</feature>
<feature type="domain" description="GAIN-B" evidence="8">
    <location>
        <begin position="53"/>
        <end position="211"/>
    </location>
</feature>
<evidence type="ECO:0000256" key="2">
    <source>
        <dbReference type="ARBA" id="ARBA00022692"/>
    </source>
</evidence>
<comment type="caution">
    <text evidence="10">The sequence shown here is derived from an EMBL/GenBank/DDBJ whole genome shotgun (WGS) entry which is preliminary data.</text>
</comment>
<dbReference type="InterPro" id="IPR057244">
    <property type="entry name" value="GAIN_B"/>
</dbReference>
<evidence type="ECO:0000256" key="1">
    <source>
        <dbReference type="ARBA" id="ARBA00004141"/>
    </source>
</evidence>
<feature type="transmembrane region" description="Helical" evidence="6">
    <location>
        <begin position="426"/>
        <end position="450"/>
    </location>
</feature>
<feature type="transmembrane region" description="Helical" evidence="6">
    <location>
        <begin position="375"/>
        <end position="405"/>
    </location>
</feature>
<keyword evidence="5" id="KW-1015">Disulfide bond</keyword>
<evidence type="ECO:0000256" key="4">
    <source>
        <dbReference type="ARBA" id="ARBA00023136"/>
    </source>
</evidence>
<reference evidence="10 11" key="1">
    <citation type="submission" date="2024-06" db="EMBL/GenBank/DDBJ databases">
        <authorList>
            <person name="Pan Q."/>
            <person name="Wen M."/>
            <person name="Jouanno E."/>
            <person name="Zahm M."/>
            <person name="Klopp C."/>
            <person name="Cabau C."/>
            <person name="Louis A."/>
            <person name="Berthelot C."/>
            <person name="Parey E."/>
            <person name="Roest Crollius H."/>
            <person name="Montfort J."/>
            <person name="Robinson-Rechavi M."/>
            <person name="Bouchez O."/>
            <person name="Lampietro C."/>
            <person name="Lopez Roques C."/>
            <person name="Donnadieu C."/>
            <person name="Postlethwait J."/>
            <person name="Bobe J."/>
            <person name="Verreycken H."/>
            <person name="Guiguen Y."/>
        </authorList>
    </citation>
    <scope>NUCLEOTIDE SEQUENCE [LARGE SCALE GENOMIC DNA]</scope>
    <source>
        <strain evidence="10">Up_M1</strain>
        <tissue evidence="10">Testis</tissue>
    </source>
</reference>
<evidence type="ECO:0000259" key="9">
    <source>
        <dbReference type="PROSITE" id="PS50261"/>
    </source>
</evidence>
<protein>
    <submittedName>
        <fullName evidence="10">Uncharacterized protein</fullName>
    </submittedName>
</protein>
<dbReference type="InterPro" id="IPR000203">
    <property type="entry name" value="GPS"/>
</dbReference>
<dbReference type="InterPro" id="IPR017981">
    <property type="entry name" value="GPCR_2-like_7TM"/>
</dbReference>
<dbReference type="Pfam" id="PF00002">
    <property type="entry name" value="7tm_2"/>
    <property type="match status" value="1"/>
</dbReference>
<organism evidence="10 11">
    <name type="scientific">Umbra pygmaea</name>
    <name type="common">Eastern mudminnow</name>
    <dbReference type="NCBI Taxonomy" id="75934"/>
    <lineage>
        <taxon>Eukaryota</taxon>
        <taxon>Metazoa</taxon>
        <taxon>Chordata</taxon>
        <taxon>Craniata</taxon>
        <taxon>Vertebrata</taxon>
        <taxon>Euteleostomi</taxon>
        <taxon>Actinopterygii</taxon>
        <taxon>Neopterygii</taxon>
        <taxon>Teleostei</taxon>
        <taxon>Protacanthopterygii</taxon>
        <taxon>Esociformes</taxon>
        <taxon>Umbridae</taxon>
        <taxon>Umbra</taxon>
    </lineage>
</organism>
<dbReference type="Gene3D" id="1.20.1070.10">
    <property type="entry name" value="Rhodopsin 7-helix transmembrane proteins"/>
    <property type="match status" value="1"/>
</dbReference>
<feature type="transmembrane region" description="Helical" evidence="6">
    <location>
        <begin position="221"/>
        <end position="244"/>
    </location>
</feature>
<name>A0ABD0XDS1_UMBPY</name>
<evidence type="ECO:0000256" key="3">
    <source>
        <dbReference type="ARBA" id="ARBA00022989"/>
    </source>
</evidence>
<dbReference type="Proteomes" id="UP001557470">
    <property type="component" value="Unassembled WGS sequence"/>
</dbReference>
<accession>A0ABD0XDS1</accession>
<keyword evidence="11" id="KW-1185">Reference proteome</keyword>
<dbReference type="AlphaFoldDB" id="A0ABD0XDS1"/>
<feature type="domain" description="G-protein coupled receptors family 2 profile 2" evidence="9">
    <location>
        <begin position="219"/>
        <end position="477"/>
    </location>
</feature>
<keyword evidence="7" id="KW-0732">Signal</keyword>